<dbReference type="EMBL" id="LR797252">
    <property type="protein sequence ID" value="CAB4196828.1"/>
    <property type="molecule type" value="Genomic_DNA"/>
</dbReference>
<dbReference type="CDD" id="cd00085">
    <property type="entry name" value="HNHc"/>
    <property type="match status" value="1"/>
</dbReference>
<dbReference type="GO" id="GO:0004519">
    <property type="term" value="F:endonuclease activity"/>
    <property type="evidence" value="ECO:0007669"/>
    <property type="project" value="InterPro"/>
</dbReference>
<proteinExistence type="predicted"/>
<dbReference type="InterPro" id="IPR002711">
    <property type="entry name" value="HNH"/>
</dbReference>
<dbReference type="InterPro" id="IPR003615">
    <property type="entry name" value="HNH_nuc"/>
</dbReference>
<sequence length="241" mass="27489">MSRKKRSVVWSISKEDLEKYVVEIGSFSGILKKCGLFPHGNNQETLKSVMDGYGIDYSIIYSNIYKRKKELKAKCSIDTILVENSSYSRGSLKKRLLKSGILKNACYICGIGPIWNNIVLSLQIDHINGIHNDNRLENLRILCPNCHSQTESFSGKRKKISVKSLRHKRIIRKNNKCLLCNSPSSNKYCSKNCSSKSRIKIDWSKIDLIKELKVKSILALSRELGCSDQLIHKRLKELGLK</sequence>
<dbReference type="SMART" id="SM00507">
    <property type="entry name" value="HNHc"/>
    <property type="match status" value="1"/>
</dbReference>
<organism evidence="2">
    <name type="scientific">uncultured Caudovirales phage</name>
    <dbReference type="NCBI Taxonomy" id="2100421"/>
    <lineage>
        <taxon>Viruses</taxon>
        <taxon>Duplodnaviria</taxon>
        <taxon>Heunggongvirae</taxon>
        <taxon>Uroviricota</taxon>
        <taxon>Caudoviricetes</taxon>
        <taxon>Peduoviridae</taxon>
        <taxon>Maltschvirus</taxon>
        <taxon>Maltschvirus maltsch</taxon>
    </lineage>
</organism>
<dbReference type="Pfam" id="PF01844">
    <property type="entry name" value="HNH"/>
    <property type="match status" value="1"/>
</dbReference>
<accession>A0A6J5RTB9</accession>
<name>A0A6J5RTB9_9CAUD</name>
<dbReference type="GO" id="GO:0008270">
    <property type="term" value="F:zinc ion binding"/>
    <property type="evidence" value="ECO:0007669"/>
    <property type="project" value="InterPro"/>
</dbReference>
<gene>
    <name evidence="2" type="ORF">UFOVP1290_348</name>
</gene>
<evidence type="ECO:0000259" key="1">
    <source>
        <dbReference type="SMART" id="SM00507"/>
    </source>
</evidence>
<feature type="domain" description="HNH nuclease" evidence="1">
    <location>
        <begin position="96"/>
        <end position="148"/>
    </location>
</feature>
<dbReference type="GO" id="GO:0003676">
    <property type="term" value="F:nucleic acid binding"/>
    <property type="evidence" value="ECO:0007669"/>
    <property type="project" value="InterPro"/>
</dbReference>
<evidence type="ECO:0000313" key="2">
    <source>
        <dbReference type="EMBL" id="CAB4196828.1"/>
    </source>
</evidence>
<reference evidence="2" key="1">
    <citation type="submission" date="2020-05" db="EMBL/GenBank/DDBJ databases">
        <authorList>
            <person name="Chiriac C."/>
            <person name="Salcher M."/>
            <person name="Ghai R."/>
            <person name="Kavagutti S V."/>
        </authorList>
    </citation>
    <scope>NUCLEOTIDE SEQUENCE</scope>
</reference>
<protein>
    <submittedName>
        <fullName evidence="2">HNHc domain containing protein</fullName>
    </submittedName>
</protein>